<proteinExistence type="predicted"/>
<dbReference type="EMBL" id="JASSZA010000001">
    <property type="protein sequence ID" value="KAK2120170.1"/>
    <property type="molecule type" value="Genomic_DNA"/>
</dbReference>
<evidence type="ECO:0000313" key="2">
    <source>
        <dbReference type="EMBL" id="KAK2120170.1"/>
    </source>
</evidence>
<dbReference type="Proteomes" id="UP001266305">
    <property type="component" value="Unassembled WGS sequence"/>
</dbReference>
<sequence length="70" mass="7352">SPDAVKAKLISRMAKMGQPMLPILPPQLDSNDSETEDVNALRGGGQPVVTPSVQPSLQPAHPALPQLTSQ</sequence>
<feature type="non-terminal residue" evidence="2">
    <location>
        <position position="1"/>
    </location>
</feature>
<name>A0ABQ9WET8_SAGOE</name>
<gene>
    <name evidence="2" type="primary">FKBP15_3</name>
    <name evidence="2" type="ORF">P7K49_001556</name>
</gene>
<keyword evidence="3" id="KW-1185">Reference proteome</keyword>
<feature type="region of interest" description="Disordered" evidence="1">
    <location>
        <begin position="20"/>
        <end position="70"/>
    </location>
</feature>
<dbReference type="PANTHER" id="PTHR44927">
    <property type="entry name" value="FK506-BINDING PROTEIN 15"/>
    <property type="match status" value="1"/>
</dbReference>
<evidence type="ECO:0000256" key="1">
    <source>
        <dbReference type="SAM" id="MobiDB-lite"/>
    </source>
</evidence>
<protein>
    <submittedName>
        <fullName evidence="2">FK506-binding protein 15</fullName>
    </submittedName>
</protein>
<accession>A0ABQ9WET8</accession>
<comment type="caution">
    <text evidence="2">The sequence shown here is derived from an EMBL/GenBank/DDBJ whole genome shotgun (WGS) entry which is preliminary data.</text>
</comment>
<feature type="non-terminal residue" evidence="2">
    <location>
        <position position="70"/>
    </location>
</feature>
<reference evidence="2 3" key="1">
    <citation type="submission" date="2023-05" db="EMBL/GenBank/DDBJ databases">
        <title>B98-5 Cell Line De Novo Hybrid Assembly: An Optical Mapping Approach.</title>
        <authorList>
            <person name="Kananen K."/>
            <person name="Auerbach J.A."/>
            <person name="Kautto E."/>
            <person name="Blachly J.S."/>
        </authorList>
    </citation>
    <scope>NUCLEOTIDE SEQUENCE [LARGE SCALE GENOMIC DNA]</scope>
    <source>
        <strain evidence="2">B95-8</strain>
        <tissue evidence="2">Cell line</tissue>
    </source>
</reference>
<organism evidence="2 3">
    <name type="scientific">Saguinus oedipus</name>
    <name type="common">Cotton-top tamarin</name>
    <name type="synonym">Oedipomidas oedipus</name>
    <dbReference type="NCBI Taxonomy" id="9490"/>
    <lineage>
        <taxon>Eukaryota</taxon>
        <taxon>Metazoa</taxon>
        <taxon>Chordata</taxon>
        <taxon>Craniata</taxon>
        <taxon>Vertebrata</taxon>
        <taxon>Euteleostomi</taxon>
        <taxon>Mammalia</taxon>
        <taxon>Eutheria</taxon>
        <taxon>Euarchontoglires</taxon>
        <taxon>Primates</taxon>
        <taxon>Haplorrhini</taxon>
        <taxon>Platyrrhini</taxon>
        <taxon>Cebidae</taxon>
        <taxon>Callitrichinae</taxon>
        <taxon>Saguinus</taxon>
    </lineage>
</organism>
<dbReference type="PANTHER" id="PTHR44927:SF1">
    <property type="entry name" value="FK506-BINDING PROTEIN 15"/>
    <property type="match status" value="1"/>
</dbReference>
<evidence type="ECO:0000313" key="3">
    <source>
        <dbReference type="Proteomes" id="UP001266305"/>
    </source>
</evidence>